<evidence type="ECO:0000256" key="1">
    <source>
        <dbReference type="ARBA" id="ARBA00022679"/>
    </source>
</evidence>
<dbReference type="Proteomes" id="UP000053240">
    <property type="component" value="Unassembled WGS sequence"/>
</dbReference>
<gene>
    <name evidence="2" type="ORF">RR48_07346</name>
</gene>
<evidence type="ECO:0000313" key="3">
    <source>
        <dbReference type="Proteomes" id="UP000053240"/>
    </source>
</evidence>
<evidence type="ECO:0000313" key="2">
    <source>
        <dbReference type="EMBL" id="KPJ17949.1"/>
    </source>
</evidence>
<dbReference type="EMBL" id="KQ460075">
    <property type="protein sequence ID" value="KPJ17949.1"/>
    <property type="molecule type" value="Genomic_DNA"/>
</dbReference>
<protein>
    <submittedName>
        <fullName evidence="2">UDP-glucuronosyltransferase 2B15</fullName>
    </submittedName>
</protein>
<dbReference type="Pfam" id="PF00201">
    <property type="entry name" value="UDPGT"/>
    <property type="match status" value="1"/>
</dbReference>
<name>A0A194RKK2_PAPMA</name>
<dbReference type="InParanoid" id="A0A194RKK2"/>
<dbReference type="GO" id="GO:0008194">
    <property type="term" value="F:UDP-glycosyltransferase activity"/>
    <property type="evidence" value="ECO:0007669"/>
    <property type="project" value="InterPro"/>
</dbReference>
<keyword evidence="1 2" id="KW-0808">Transferase</keyword>
<organism evidence="2 3">
    <name type="scientific">Papilio machaon</name>
    <name type="common">Old World swallowtail butterfly</name>
    <dbReference type="NCBI Taxonomy" id="76193"/>
    <lineage>
        <taxon>Eukaryota</taxon>
        <taxon>Metazoa</taxon>
        <taxon>Ecdysozoa</taxon>
        <taxon>Arthropoda</taxon>
        <taxon>Hexapoda</taxon>
        <taxon>Insecta</taxon>
        <taxon>Pterygota</taxon>
        <taxon>Neoptera</taxon>
        <taxon>Endopterygota</taxon>
        <taxon>Lepidoptera</taxon>
        <taxon>Glossata</taxon>
        <taxon>Ditrysia</taxon>
        <taxon>Papilionoidea</taxon>
        <taxon>Papilionidae</taxon>
        <taxon>Papilioninae</taxon>
        <taxon>Papilio</taxon>
    </lineage>
</organism>
<reference evidence="2 3" key="1">
    <citation type="journal article" date="2015" name="Nat. Commun.">
        <title>Outbred genome sequencing and CRISPR/Cas9 gene editing in butterflies.</title>
        <authorList>
            <person name="Li X."/>
            <person name="Fan D."/>
            <person name="Zhang W."/>
            <person name="Liu G."/>
            <person name="Zhang L."/>
            <person name="Zhao L."/>
            <person name="Fang X."/>
            <person name="Chen L."/>
            <person name="Dong Y."/>
            <person name="Chen Y."/>
            <person name="Ding Y."/>
            <person name="Zhao R."/>
            <person name="Feng M."/>
            <person name="Zhu Y."/>
            <person name="Feng Y."/>
            <person name="Jiang X."/>
            <person name="Zhu D."/>
            <person name="Xiang H."/>
            <person name="Feng X."/>
            <person name="Li S."/>
            <person name="Wang J."/>
            <person name="Zhang G."/>
            <person name="Kronforst M.R."/>
            <person name="Wang W."/>
        </authorList>
    </citation>
    <scope>NUCLEOTIDE SEQUENCE [LARGE SCALE GENOMIC DNA]</scope>
    <source>
        <strain evidence="2">Ya'a_city_454_Pm</strain>
        <tissue evidence="2">Whole body</tissue>
    </source>
</reference>
<dbReference type="InterPro" id="IPR002213">
    <property type="entry name" value="UDP_glucos_trans"/>
</dbReference>
<proteinExistence type="predicted"/>
<sequence>MAEDLRDAIQEMLNNNTYREAMKQTSRTYHNRMIPPGDELVHLIEYVVRTNGAHHYRSAALLVPWQLISESFSLTYLAVIFVFTGFKEPTSEEEHNRVKIKIKTTIKSKFSKMGSDLIESD</sequence>
<dbReference type="SUPFAM" id="SSF53756">
    <property type="entry name" value="UDP-Glycosyltransferase/glycogen phosphorylase"/>
    <property type="match status" value="1"/>
</dbReference>
<accession>A0A194RKK2</accession>
<dbReference type="AlphaFoldDB" id="A0A194RKK2"/>
<keyword evidence="3" id="KW-1185">Reference proteome</keyword>